<accession>C5T1X9</accession>
<protein>
    <submittedName>
        <fullName evidence="1">Uncharacterized protein</fullName>
    </submittedName>
</protein>
<dbReference type="RefSeq" id="WP_005793836.1">
    <property type="nucleotide sequence ID" value="NZ_ACQT01000014.1"/>
</dbReference>
<sequence>MTQFRKKPVVITAITFDQLVAHGTERCKAEGRESNIVNGIPWSFSYAGQPITHENDDCYLIPTLEGTMKMGRDDMLITGVKGEIYPCKRDIFEATYEAVPDVASNESSHDWRHSSSYGGQLCADCGAVKGSRRGGLECRDPHAGVTPVALPVVDPGQDSLEREIQAKASNGPSVTTSGIEAEIAREHFFTAEQGASHTDAVAKPYDFGDTWASSRLDAVTFCVLVLRNGTKVVGVNYGAIDPAQHSTERGRQDARAQAVGKVYELLGFRLRDELARPVLTDADAAADLAGTPRPSQAGAGN</sequence>
<organism evidence="1 2">
    <name type="scientific">Acidovorax delafieldii 2AN</name>
    <dbReference type="NCBI Taxonomy" id="573060"/>
    <lineage>
        <taxon>Bacteria</taxon>
        <taxon>Pseudomonadati</taxon>
        <taxon>Pseudomonadota</taxon>
        <taxon>Betaproteobacteria</taxon>
        <taxon>Burkholderiales</taxon>
        <taxon>Comamonadaceae</taxon>
        <taxon>Acidovorax</taxon>
    </lineage>
</organism>
<evidence type="ECO:0000313" key="2">
    <source>
        <dbReference type="Proteomes" id="UP000003856"/>
    </source>
</evidence>
<dbReference type="AlphaFoldDB" id="C5T1X9"/>
<dbReference type="Pfam" id="PF13876">
    <property type="entry name" value="Phage_gp49_66"/>
    <property type="match status" value="1"/>
</dbReference>
<dbReference type="PATRIC" id="fig|573060.9.peg.4337"/>
<evidence type="ECO:0000313" key="1">
    <source>
        <dbReference type="EMBL" id="EER61574.1"/>
    </source>
</evidence>
<keyword evidence="2" id="KW-1185">Reference proteome</keyword>
<name>C5T1X9_ACIDE</name>
<proteinExistence type="predicted"/>
<dbReference type="EMBL" id="ACQT01000014">
    <property type="protein sequence ID" value="EER61574.1"/>
    <property type="molecule type" value="Genomic_DNA"/>
</dbReference>
<comment type="caution">
    <text evidence="1">The sequence shown here is derived from an EMBL/GenBank/DDBJ whole genome shotgun (WGS) entry which is preliminary data.</text>
</comment>
<dbReference type="OrthoDB" id="5688154at2"/>
<gene>
    <name evidence="1" type="ORF">AcdelDRAFT_0909</name>
</gene>
<dbReference type="Proteomes" id="UP000003856">
    <property type="component" value="Unassembled WGS sequence"/>
</dbReference>
<dbReference type="InterPro" id="IPR025915">
    <property type="entry name" value="Phage_gp49_66"/>
</dbReference>
<reference evidence="1 2" key="1">
    <citation type="submission" date="2009-05" db="EMBL/GenBank/DDBJ databases">
        <title>The draft genome of Acidovorax delafieldii 2AN.</title>
        <authorList>
            <consortium name="US DOE Joint Genome Institute (JGI-PGF)"/>
            <person name="Lucas S."/>
            <person name="Copeland A."/>
            <person name="Lapidus A."/>
            <person name="Glavina del Rio T."/>
            <person name="Tice H."/>
            <person name="Bruce D."/>
            <person name="Goodwin L."/>
            <person name="Pitluck S."/>
            <person name="Larimer F."/>
            <person name="Land M.L."/>
            <person name="Hauser L."/>
            <person name="Shelobolina E.S."/>
            <person name="Picardal F."/>
            <person name="Roden E."/>
            <person name="Emerson D."/>
        </authorList>
    </citation>
    <scope>NUCLEOTIDE SEQUENCE [LARGE SCALE GENOMIC DNA]</scope>
    <source>
        <strain evidence="1 2">2AN</strain>
    </source>
</reference>